<comment type="function">
    <text evidence="8 10">GTPase that plays an essential role in the late steps of ribosome biogenesis.</text>
</comment>
<evidence type="ECO:0000256" key="4">
    <source>
        <dbReference type="ARBA" id="ARBA00022737"/>
    </source>
</evidence>
<dbReference type="HAMAP" id="MF_00195">
    <property type="entry name" value="GTPase_Der"/>
    <property type="match status" value="1"/>
</dbReference>
<dbReference type="EMBL" id="OX458932">
    <property type="protein sequence ID" value="CAI9086592.1"/>
    <property type="molecule type" value="Genomic_DNA"/>
</dbReference>
<dbReference type="Gene3D" id="3.30.300.20">
    <property type="match status" value="1"/>
</dbReference>
<dbReference type="NCBIfam" id="TIGR03594">
    <property type="entry name" value="GTPase_EngA"/>
    <property type="match status" value="1"/>
</dbReference>
<evidence type="ECO:0000256" key="9">
    <source>
        <dbReference type="PROSITE-ProRule" id="PRU01049"/>
    </source>
</evidence>
<dbReference type="NCBIfam" id="TIGR00231">
    <property type="entry name" value="small_GTP"/>
    <property type="match status" value="2"/>
</dbReference>
<sequence>MKVVAIIGRPNVGKSLLFNRICCKELSLVHDIPGVTRDRIISFIHRDGQKAMLIDTGGLDFNSKTNLEKSLFEQIEISLTEATHILFVVDGRTGLTPLDLEIGKFLKKRHKPVFVVVNKIDDPKLENNTLDFVALGFDTIFPVSAAHNRGIEELLRSIFVSDSIVTEQKDLKLPAAPPTRIAVIGQPNAGKSTLINGLIGEKRLVVDEHPGTTHDAVDVDFSIAGLPFTLIDTAGLRKKNKLQPGLESKIAGRTVHAINRSHIVLFVIDAEKGISLQDKKIGGLIQKAFRPCIIVLNKIDLLENSFDRRNWGKESRLLIQRELPFLSYAPVVALSAEKKWNYQSLFTAILLVDQERKKCIPTHDVAEFFQRTLHQFPPQPIQGKRLKIYYATQLKNKDSSKGPPCPTFVLFVNNLKLLKAAYKKFLEGKLRQTFAFTGCPILWKWKKAQGKKTLLIQK</sequence>
<gene>
    <name evidence="8 12" type="primary">der</name>
    <name evidence="12" type="ORF">MFUM_2283</name>
</gene>
<feature type="binding site" evidence="8">
    <location>
        <begin position="297"/>
        <end position="300"/>
    </location>
    <ligand>
        <name>GTP</name>
        <dbReference type="ChEBI" id="CHEBI:37565"/>
        <label>2</label>
    </ligand>
</feature>
<evidence type="ECO:0000256" key="2">
    <source>
        <dbReference type="ARBA" id="ARBA00020953"/>
    </source>
</evidence>
<dbReference type="InterPro" id="IPR016484">
    <property type="entry name" value="GTPase_Der"/>
</dbReference>
<evidence type="ECO:0000256" key="8">
    <source>
        <dbReference type="HAMAP-Rule" id="MF_00195"/>
    </source>
</evidence>
<feature type="domain" description="EngA-type G" evidence="11">
    <location>
        <begin position="2"/>
        <end position="166"/>
    </location>
</feature>
<dbReference type="Pfam" id="PF01926">
    <property type="entry name" value="MMR_HSR1"/>
    <property type="match status" value="2"/>
</dbReference>
<protein>
    <recommendedName>
        <fullName evidence="2 8">GTPase Der</fullName>
    </recommendedName>
    <alternativeName>
        <fullName evidence="7 8">GTP-binding protein EngA</fullName>
    </alternativeName>
</protein>
<dbReference type="PROSITE" id="PS51712">
    <property type="entry name" value="G_ENGA"/>
    <property type="match status" value="2"/>
</dbReference>
<dbReference type="InterPro" id="IPR006073">
    <property type="entry name" value="GTP-bd"/>
</dbReference>
<evidence type="ECO:0000256" key="1">
    <source>
        <dbReference type="ARBA" id="ARBA00008279"/>
    </source>
</evidence>
<evidence type="ECO:0000313" key="13">
    <source>
        <dbReference type="Proteomes" id="UP001161497"/>
    </source>
</evidence>
<evidence type="ECO:0000256" key="6">
    <source>
        <dbReference type="ARBA" id="ARBA00023134"/>
    </source>
</evidence>
<dbReference type="SUPFAM" id="SSF82653">
    <property type="entry name" value="Probable GTPase Der, C-terminal domain"/>
    <property type="match status" value="1"/>
</dbReference>
<dbReference type="Pfam" id="PF14714">
    <property type="entry name" value="KH_dom-like"/>
    <property type="match status" value="1"/>
</dbReference>
<feature type="binding site" evidence="8">
    <location>
        <begin position="118"/>
        <end position="121"/>
    </location>
    <ligand>
        <name>GTP</name>
        <dbReference type="ChEBI" id="CHEBI:37565"/>
        <label>1</label>
    </ligand>
</feature>
<dbReference type="RefSeq" id="WP_009058177.1">
    <property type="nucleotide sequence ID" value="NZ_JAHXRZ010000001.1"/>
</dbReference>
<dbReference type="InterPro" id="IPR031166">
    <property type="entry name" value="G_ENGA"/>
</dbReference>
<keyword evidence="6 8" id="KW-0342">GTP-binding</keyword>
<organism evidence="12 13">
    <name type="scientific">Candidatus Methylacidiphilum fumarolicum</name>
    <dbReference type="NCBI Taxonomy" id="591154"/>
    <lineage>
        <taxon>Bacteria</taxon>
        <taxon>Pseudomonadati</taxon>
        <taxon>Verrucomicrobiota</taxon>
        <taxon>Methylacidiphilae</taxon>
        <taxon>Methylacidiphilales</taxon>
        <taxon>Methylacidiphilaceae</taxon>
        <taxon>Methylacidiphilum (ex Ratnadevi et al. 2023)</taxon>
    </lineage>
</organism>
<comment type="similarity">
    <text evidence="1 8 9 10">Belongs to the TRAFAC class TrmE-Era-EngA-EngB-Septin-like GTPase superfamily. EngA (Der) GTPase family.</text>
</comment>
<dbReference type="SUPFAM" id="SSF52540">
    <property type="entry name" value="P-loop containing nucleoside triphosphate hydrolases"/>
    <property type="match status" value="1"/>
</dbReference>
<keyword evidence="5 8" id="KW-0547">Nucleotide-binding</keyword>
<comment type="subunit">
    <text evidence="8">Associates with the 50S ribosomal subunit.</text>
</comment>
<feature type="binding site" evidence="8">
    <location>
        <begin position="185"/>
        <end position="192"/>
    </location>
    <ligand>
        <name>GTP</name>
        <dbReference type="ChEBI" id="CHEBI:37565"/>
        <label>2</label>
    </ligand>
</feature>
<dbReference type="PRINTS" id="PR00326">
    <property type="entry name" value="GTP1OBG"/>
</dbReference>
<evidence type="ECO:0000256" key="5">
    <source>
        <dbReference type="ARBA" id="ARBA00022741"/>
    </source>
</evidence>
<evidence type="ECO:0000313" key="12">
    <source>
        <dbReference type="EMBL" id="CAI9086592.1"/>
    </source>
</evidence>
<dbReference type="InterPro" id="IPR005225">
    <property type="entry name" value="Small_GTP-bd"/>
</dbReference>
<dbReference type="Proteomes" id="UP001161497">
    <property type="component" value="Chromosome"/>
</dbReference>
<feature type="binding site" evidence="8">
    <location>
        <begin position="232"/>
        <end position="236"/>
    </location>
    <ligand>
        <name>GTP</name>
        <dbReference type="ChEBI" id="CHEBI:37565"/>
        <label>2</label>
    </ligand>
</feature>
<evidence type="ECO:0000256" key="7">
    <source>
        <dbReference type="ARBA" id="ARBA00032345"/>
    </source>
</evidence>
<keyword evidence="3 8" id="KW-0690">Ribosome biogenesis</keyword>
<reference evidence="12" key="1">
    <citation type="submission" date="2023-03" db="EMBL/GenBank/DDBJ databases">
        <authorList>
            <person name="Cremers G."/>
            <person name="Picone N."/>
        </authorList>
    </citation>
    <scope>NUCLEOTIDE SEQUENCE</scope>
    <source>
        <strain evidence="12">Sample_alias</strain>
    </source>
</reference>
<evidence type="ECO:0000256" key="3">
    <source>
        <dbReference type="ARBA" id="ARBA00022517"/>
    </source>
</evidence>
<keyword evidence="4 10" id="KW-0677">Repeat</keyword>
<dbReference type="PIRSF" id="PIRSF006485">
    <property type="entry name" value="GTP-binding_EngA"/>
    <property type="match status" value="1"/>
</dbReference>
<dbReference type="CDD" id="cd01894">
    <property type="entry name" value="EngA1"/>
    <property type="match status" value="1"/>
</dbReference>
<dbReference type="InterPro" id="IPR015946">
    <property type="entry name" value="KH_dom-like_a/b"/>
</dbReference>
<feature type="domain" description="EngA-type G" evidence="11">
    <location>
        <begin position="179"/>
        <end position="357"/>
    </location>
</feature>
<feature type="binding site" evidence="8">
    <location>
        <begin position="55"/>
        <end position="59"/>
    </location>
    <ligand>
        <name>GTP</name>
        <dbReference type="ChEBI" id="CHEBI:37565"/>
        <label>1</label>
    </ligand>
</feature>
<evidence type="ECO:0000256" key="10">
    <source>
        <dbReference type="RuleBase" id="RU004481"/>
    </source>
</evidence>
<name>A0ABN8XM80_9BACT</name>
<dbReference type="PANTHER" id="PTHR43834:SF6">
    <property type="entry name" value="GTPASE DER"/>
    <property type="match status" value="1"/>
</dbReference>
<evidence type="ECO:0000259" key="11">
    <source>
        <dbReference type="PROSITE" id="PS51712"/>
    </source>
</evidence>
<dbReference type="PANTHER" id="PTHR43834">
    <property type="entry name" value="GTPASE DER"/>
    <property type="match status" value="1"/>
</dbReference>
<dbReference type="InterPro" id="IPR032859">
    <property type="entry name" value="KH_dom-like"/>
</dbReference>
<dbReference type="Gene3D" id="3.40.50.300">
    <property type="entry name" value="P-loop containing nucleotide triphosphate hydrolases"/>
    <property type="match status" value="2"/>
</dbReference>
<proteinExistence type="inferred from homology"/>
<feature type="binding site" evidence="8">
    <location>
        <begin position="8"/>
        <end position="15"/>
    </location>
    <ligand>
        <name>GTP</name>
        <dbReference type="ChEBI" id="CHEBI:37565"/>
        <label>1</label>
    </ligand>
</feature>
<dbReference type="InterPro" id="IPR027417">
    <property type="entry name" value="P-loop_NTPase"/>
</dbReference>
<keyword evidence="13" id="KW-1185">Reference proteome</keyword>
<dbReference type="CDD" id="cd01895">
    <property type="entry name" value="EngA2"/>
    <property type="match status" value="1"/>
</dbReference>
<accession>A0ABN8XM80</accession>